<evidence type="ECO:0000313" key="8">
    <source>
        <dbReference type="Proteomes" id="UP000295807"/>
    </source>
</evidence>
<accession>A0A4R3KWL7</accession>
<evidence type="ECO:0000259" key="5">
    <source>
        <dbReference type="Pfam" id="PF04542"/>
    </source>
</evidence>
<dbReference type="Gene3D" id="1.10.10.10">
    <property type="entry name" value="Winged helix-like DNA-binding domain superfamily/Winged helix DNA-binding domain"/>
    <property type="match status" value="1"/>
</dbReference>
<keyword evidence="2" id="KW-0805">Transcription regulation</keyword>
<dbReference type="CDD" id="cd06171">
    <property type="entry name" value="Sigma70_r4"/>
    <property type="match status" value="1"/>
</dbReference>
<dbReference type="GO" id="GO:0003677">
    <property type="term" value="F:DNA binding"/>
    <property type="evidence" value="ECO:0007669"/>
    <property type="project" value="InterPro"/>
</dbReference>
<dbReference type="Pfam" id="PF04542">
    <property type="entry name" value="Sigma70_r2"/>
    <property type="match status" value="1"/>
</dbReference>
<name>A0A4R3KWL7_9SPHI</name>
<dbReference type="RefSeq" id="WP_132128538.1">
    <property type="nucleotide sequence ID" value="NZ_CP042432.1"/>
</dbReference>
<dbReference type="OrthoDB" id="9150024at2"/>
<keyword evidence="3" id="KW-0731">Sigma factor</keyword>
<feature type="domain" description="RNA polymerase sigma-70 region 2" evidence="5">
    <location>
        <begin position="22"/>
        <end position="81"/>
    </location>
</feature>
<evidence type="ECO:0000259" key="6">
    <source>
        <dbReference type="Pfam" id="PF08281"/>
    </source>
</evidence>
<dbReference type="Pfam" id="PF08281">
    <property type="entry name" value="Sigma70_r4_2"/>
    <property type="match status" value="1"/>
</dbReference>
<evidence type="ECO:0000256" key="1">
    <source>
        <dbReference type="ARBA" id="ARBA00010641"/>
    </source>
</evidence>
<comment type="similarity">
    <text evidence="1">Belongs to the sigma-70 factor family. ECF subfamily.</text>
</comment>
<protein>
    <submittedName>
        <fullName evidence="7">RNA polymerase sigma-70 factor (ECF subfamily)</fullName>
    </submittedName>
</protein>
<dbReference type="SUPFAM" id="SSF88659">
    <property type="entry name" value="Sigma3 and sigma4 domains of RNA polymerase sigma factors"/>
    <property type="match status" value="1"/>
</dbReference>
<dbReference type="InterPro" id="IPR013325">
    <property type="entry name" value="RNA_pol_sigma_r2"/>
</dbReference>
<dbReference type="GO" id="GO:0006352">
    <property type="term" value="P:DNA-templated transcription initiation"/>
    <property type="evidence" value="ECO:0007669"/>
    <property type="project" value="InterPro"/>
</dbReference>
<dbReference type="InterPro" id="IPR007627">
    <property type="entry name" value="RNA_pol_sigma70_r2"/>
</dbReference>
<dbReference type="NCBIfam" id="TIGR02937">
    <property type="entry name" value="sigma70-ECF"/>
    <property type="match status" value="1"/>
</dbReference>
<dbReference type="GO" id="GO:0016987">
    <property type="term" value="F:sigma factor activity"/>
    <property type="evidence" value="ECO:0007669"/>
    <property type="project" value="UniProtKB-KW"/>
</dbReference>
<dbReference type="InterPro" id="IPR013249">
    <property type="entry name" value="RNA_pol_sigma70_r4_t2"/>
</dbReference>
<dbReference type="Gene3D" id="1.10.1740.10">
    <property type="match status" value="1"/>
</dbReference>
<gene>
    <name evidence="7" type="ORF">EDD80_103185</name>
</gene>
<keyword evidence="8" id="KW-1185">Reference proteome</keyword>
<keyword evidence="4" id="KW-0804">Transcription</keyword>
<dbReference type="InterPro" id="IPR014284">
    <property type="entry name" value="RNA_pol_sigma-70_dom"/>
</dbReference>
<dbReference type="InterPro" id="IPR036388">
    <property type="entry name" value="WH-like_DNA-bd_sf"/>
</dbReference>
<evidence type="ECO:0000256" key="2">
    <source>
        <dbReference type="ARBA" id="ARBA00023015"/>
    </source>
</evidence>
<dbReference type="AlphaFoldDB" id="A0A4R3KWL7"/>
<dbReference type="SUPFAM" id="SSF88946">
    <property type="entry name" value="Sigma2 domain of RNA polymerase sigma factors"/>
    <property type="match status" value="1"/>
</dbReference>
<dbReference type="PANTHER" id="PTHR43133:SF46">
    <property type="entry name" value="RNA POLYMERASE SIGMA-70 FACTOR ECF SUBFAMILY"/>
    <property type="match status" value="1"/>
</dbReference>
<evidence type="ECO:0000313" key="7">
    <source>
        <dbReference type="EMBL" id="TCS88321.1"/>
    </source>
</evidence>
<dbReference type="PANTHER" id="PTHR43133">
    <property type="entry name" value="RNA POLYMERASE ECF-TYPE SIGMA FACTO"/>
    <property type="match status" value="1"/>
</dbReference>
<comment type="caution">
    <text evidence="7">The sequence shown here is derived from an EMBL/GenBank/DDBJ whole genome shotgun (WGS) entry which is preliminary data.</text>
</comment>
<evidence type="ECO:0000256" key="3">
    <source>
        <dbReference type="ARBA" id="ARBA00023082"/>
    </source>
</evidence>
<organism evidence="7 8">
    <name type="scientific">Anseongella ginsenosidimutans</name>
    <dbReference type="NCBI Taxonomy" id="496056"/>
    <lineage>
        <taxon>Bacteria</taxon>
        <taxon>Pseudomonadati</taxon>
        <taxon>Bacteroidota</taxon>
        <taxon>Sphingobacteriia</taxon>
        <taxon>Sphingobacteriales</taxon>
        <taxon>Sphingobacteriaceae</taxon>
        <taxon>Anseongella</taxon>
    </lineage>
</organism>
<feature type="domain" description="RNA polymerase sigma factor 70 region 4 type 2" evidence="6">
    <location>
        <begin position="123"/>
        <end position="175"/>
    </location>
</feature>
<dbReference type="EMBL" id="SMAD01000003">
    <property type="protein sequence ID" value="TCS88321.1"/>
    <property type="molecule type" value="Genomic_DNA"/>
</dbReference>
<dbReference type="Proteomes" id="UP000295807">
    <property type="component" value="Unassembled WGS sequence"/>
</dbReference>
<dbReference type="InterPro" id="IPR013324">
    <property type="entry name" value="RNA_pol_sigma_r3/r4-like"/>
</dbReference>
<dbReference type="InterPro" id="IPR039425">
    <property type="entry name" value="RNA_pol_sigma-70-like"/>
</dbReference>
<reference evidence="7 8" key="1">
    <citation type="submission" date="2019-03" db="EMBL/GenBank/DDBJ databases">
        <title>Genomic Encyclopedia of Type Strains, Phase IV (KMG-IV): sequencing the most valuable type-strain genomes for metagenomic binning, comparative biology and taxonomic classification.</title>
        <authorList>
            <person name="Goeker M."/>
        </authorList>
    </citation>
    <scope>NUCLEOTIDE SEQUENCE [LARGE SCALE GENOMIC DNA]</scope>
    <source>
        <strain evidence="7 8">DSM 21100</strain>
    </source>
</reference>
<proteinExistence type="inferred from homology"/>
<sequence>MADEQSYWHNFIAGKEAAFRMLYDRYIDQLFSFGSNYCNERETIKDAIHDLFIDLYRYRSNLNPQVNITAYLYSSLRRKLALLLKKTSQQETLGEQHADLDFLLDGNKEASMIRDEKERELLELLSKEIQKLPARQREVLYLRFTLELSYQETAEIMDISIATARTLVYRALRQLRSNMEEEKVPLLP</sequence>
<evidence type="ECO:0000256" key="4">
    <source>
        <dbReference type="ARBA" id="ARBA00023163"/>
    </source>
</evidence>